<dbReference type="OrthoDB" id="532193at2759"/>
<dbReference type="Proteomes" id="UP000054498">
    <property type="component" value="Unassembled WGS sequence"/>
</dbReference>
<keyword evidence="3" id="KW-1185">Reference proteome</keyword>
<evidence type="ECO:0000313" key="3">
    <source>
        <dbReference type="Proteomes" id="UP000054498"/>
    </source>
</evidence>
<dbReference type="AlphaFoldDB" id="A0A0D2K9B5"/>
<proteinExistence type="predicted"/>
<feature type="compositionally biased region" description="Basic residues" evidence="1">
    <location>
        <begin position="62"/>
        <end position="73"/>
    </location>
</feature>
<organism evidence="2 3">
    <name type="scientific">Monoraphidium neglectum</name>
    <dbReference type="NCBI Taxonomy" id="145388"/>
    <lineage>
        <taxon>Eukaryota</taxon>
        <taxon>Viridiplantae</taxon>
        <taxon>Chlorophyta</taxon>
        <taxon>core chlorophytes</taxon>
        <taxon>Chlorophyceae</taxon>
        <taxon>CS clade</taxon>
        <taxon>Sphaeropleales</taxon>
        <taxon>Selenastraceae</taxon>
        <taxon>Monoraphidium</taxon>
    </lineage>
</organism>
<protein>
    <submittedName>
        <fullName evidence="2">Uncharacterized protein</fullName>
    </submittedName>
</protein>
<dbReference type="KEGG" id="mng:MNEG_1130"/>
<feature type="compositionally biased region" description="Low complexity" evidence="1">
    <location>
        <begin position="1"/>
        <end position="10"/>
    </location>
</feature>
<accession>A0A0D2K9B5</accession>
<name>A0A0D2K9B5_9CHLO</name>
<feature type="region of interest" description="Disordered" evidence="1">
    <location>
        <begin position="1"/>
        <end position="83"/>
    </location>
</feature>
<dbReference type="GeneID" id="25728548"/>
<reference evidence="2 3" key="1">
    <citation type="journal article" date="2013" name="BMC Genomics">
        <title>Reconstruction of the lipid metabolism for the microalga Monoraphidium neglectum from its genome sequence reveals characteristics suitable for biofuel production.</title>
        <authorList>
            <person name="Bogen C."/>
            <person name="Al-Dilaimi A."/>
            <person name="Albersmeier A."/>
            <person name="Wichmann J."/>
            <person name="Grundmann M."/>
            <person name="Rupp O."/>
            <person name="Lauersen K.J."/>
            <person name="Blifernez-Klassen O."/>
            <person name="Kalinowski J."/>
            <person name="Goesmann A."/>
            <person name="Mussgnug J.H."/>
            <person name="Kruse O."/>
        </authorList>
    </citation>
    <scope>NUCLEOTIDE SEQUENCE [LARGE SCALE GENOMIC DNA]</scope>
    <source>
        <strain evidence="2 3">SAG 48.87</strain>
    </source>
</reference>
<feature type="non-terminal residue" evidence="2">
    <location>
        <position position="83"/>
    </location>
</feature>
<dbReference type="RefSeq" id="XP_013905832.1">
    <property type="nucleotide sequence ID" value="XM_014050378.1"/>
</dbReference>
<gene>
    <name evidence="2" type="ORF">MNEG_1130</name>
</gene>
<dbReference type="EMBL" id="KK100327">
    <property type="protein sequence ID" value="KIZ06813.1"/>
    <property type="molecule type" value="Genomic_DNA"/>
</dbReference>
<evidence type="ECO:0000313" key="2">
    <source>
        <dbReference type="EMBL" id="KIZ06813.1"/>
    </source>
</evidence>
<feature type="compositionally biased region" description="Gly residues" evidence="1">
    <location>
        <begin position="22"/>
        <end position="46"/>
    </location>
</feature>
<sequence length="83" mass="9008">MQQPRQQQESFEQHPHGTRRGSVGGSNGGSWSGGGGGVQLPPGGWGPRDPAACGHPKDKISLHRRGNRRRIYYKKPQGLLAHC</sequence>
<evidence type="ECO:0000256" key="1">
    <source>
        <dbReference type="SAM" id="MobiDB-lite"/>
    </source>
</evidence>